<keyword evidence="1" id="KW-0812">Transmembrane</keyword>
<dbReference type="Proteomes" id="UP000077037">
    <property type="component" value="Unassembled WGS sequence"/>
</dbReference>
<dbReference type="OrthoDB" id="9776609at2"/>
<feature type="transmembrane region" description="Helical" evidence="1">
    <location>
        <begin position="186"/>
        <end position="210"/>
    </location>
</feature>
<evidence type="ECO:0000256" key="1">
    <source>
        <dbReference type="SAM" id="Phobius"/>
    </source>
</evidence>
<dbReference type="EMBL" id="FKBS01000017">
    <property type="protein sequence ID" value="SAI40747.1"/>
    <property type="molecule type" value="Genomic_DNA"/>
</dbReference>
<proteinExistence type="predicted"/>
<dbReference type="RefSeq" id="WP_066415013.1">
    <property type="nucleotide sequence ID" value="NZ_FKBS01000017.1"/>
</dbReference>
<dbReference type="PANTHER" id="PTHR34219:SF4">
    <property type="entry name" value="PEPSY DOMAIN-CONTAINING PROTEIN"/>
    <property type="match status" value="1"/>
</dbReference>
<sequence length="520" mass="55774">MRADGKREGLRQAMAWLHTWSGLILGWLMFIIFFTGSLSYVREEITLWMHPEAHRVTESADAASVGLAHLQQQAAQATRWWIDLPGPRDSGMEIAWRNQEPRGPVTRVTLDAGSGQALAVRATEGGDFFYHLHGHLYGMPRLWARALIGFAAAVMFVALICGIIIHKKIFADFFTFRPGKGARSWMDGHAVSAVLALPFYLVMAFSGMLLTGPSIMPWANPSLPGPVVGTDIRGRMAAPDAKQADAAATQVPLEQALSGVLAQARQAWGEDGVARIVVIDPNTSHARFDVRRRGGGPVQADDQRLFDASGRLVASAGAPPGAAVVVYESLQAVHRGRYADALLRNLLWLCGLLGTAMVVSGQLLWVNKRVPSGKRPTFGQRLVQVINAGILGGAPMAVAAYFWMNRLVPAGIAGRAGAEEQGFFIAWGLCVLWALVRPYRQAWRLPLALAALLLAGLPVLNAATGGLGLPGSIARGQWAVAAFDLYALGLAALLGWIAWRSGRVRAGARSGRGAVKTAPA</sequence>
<feature type="transmembrane region" description="Helical" evidence="1">
    <location>
        <begin position="346"/>
        <end position="365"/>
    </location>
</feature>
<dbReference type="Pfam" id="PF03929">
    <property type="entry name" value="PepSY_TM"/>
    <property type="match status" value="1"/>
</dbReference>
<name>A0A157Q4R6_9BORD</name>
<organism evidence="2 3">
    <name type="scientific">Bordetella ansorpii</name>
    <dbReference type="NCBI Taxonomy" id="288768"/>
    <lineage>
        <taxon>Bacteria</taxon>
        <taxon>Pseudomonadati</taxon>
        <taxon>Pseudomonadota</taxon>
        <taxon>Betaproteobacteria</taxon>
        <taxon>Burkholderiales</taxon>
        <taxon>Alcaligenaceae</taxon>
        <taxon>Bordetella</taxon>
    </lineage>
</organism>
<protein>
    <submittedName>
        <fullName evidence="2">Membrane protein</fullName>
    </submittedName>
</protein>
<feature type="transmembrane region" description="Helical" evidence="1">
    <location>
        <begin position="142"/>
        <end position="165"/>
    </location>
</feature>
<accession>A0A157Q4R6</accession>
<keyword evidence="1" id="KW-1133">Transmembrane helix</keyword>
<keyword evidence="1" id="KW-0472">Membrane</keyword>
<feature type="transmembrane region" description="Helical" evidence="1">
    <location>
        <begin position="385"/>
        <end position="404"/>
    </location>
</feature>
<evidence type="ECO:0000313" key="3">
    <source>
        <dbReference type="Proteomes" id="UP000077037"/>
    </source>
</evidence>
<evidence type="ECO:0000313" key="2">
    <source>
        <dbReference type="EMBL" id="SAI40747.1"/>
    </source>
</evidence>
<feature type="transmembrane region" description="Helical" evidence="1">
    <location>
        <begin position="478"/>
        <end position="499"/>
    </location>
</feature>
<dbReference type="InterPro" id="IPR005625">
    <property type="entry name" value="PepSY-ass_TM"/>
</dbReference>
<dbReference type="PANTHER" id="PTHR34219">
    <property type="entry name" value="IRON-REGULATED INNER MEMBRANE PROTEIN-RELATED"/>
    <property type="match status" value="1"/>
</dbReference>
<feature type="transmembrane region" description="Helical" evidence="1">
    <location>
        <begin position="20"/>
        <end position="41"/>
    </location>
</feature>
<feature type="transmembrane region" description="Helical" evidence="1">
    <location>
        <begin position="447"/>
        <end position="466"/>
    </location>
</feature>
<gene>
    <name evidence="2" type="ORF">SAMEA1982600_03220</name>
</gene>
<dbReference type="AlphaFoldDB" id="A0A157Q4R6"/>
<reference evidence="2 3" key="1">
    <citation type="submission" date="2016-03" db="EMBL/GenBank/DDBJ databases">
        <authorList>
            <consortium name="Pathogen Informatics"/>
        </authorList>
    </citation>
    <scope>NUCLEOTIDE SEQUENCE [LARGE SCALE GENOMIC DNA]</scope>
    <source>
        <strain evidence="2 3">NCTC13364</strain>
    </source>
</reference>